<reference evidence="3" key="2">
    <citation type="submission" date="2021-08" db="EMBL/GenBank/DDBJ databases">
        <authorList>
            <person name="Gostincar C."/>
            <person name="Sun X."/>
            <person name="Song Z."/>
            <person name="Gunde-Cimerman N."/>
        </authorList>
    </citation>
    <scope>NUCLEOTIDE SEQUENCE</scope>
    <source>
        <strain evidence="3">EXF-8016</strain>
    </source>
</reference>
<feature type="non-terminal residue" evidence="3">
    <location>
        <position position="1"/>
    </location>
</feature>
<reference evidence="3" key="1">
    <citation type="journal article" date="2021" name="J Fungi (Basel)">
        <title>Virulence traits and population genomics of the black yeast Aureobasidium melanogenum.</title>
        <authorList>
            <person name="Cernosa A."/>
            <person name="Sun X."/>
            <person name="Gostincar C."/>
            <person name="Fang C."/>
            <person name="Gunde-Cimerman N."/>
            <person name="Song Z."/>
        </authorList>
    </citation>
    <scope>NUCLEOTIDE SEQUENCE</scope>
    <source>
        <strain evidence="3">EXF-8016</strain>
    </source>
</reference>
<feature type="region of interest" description="Disordered" evidence="1">
    <location>
        <begin position="217"/>
        <end position="237"/>
    </location>
</feature>
<evidence type="ECO:0000313" key="3">
    <source>
        <dbReference type="EMBL" id="KAH0221707.1"/>
    </source>
</evidence>
<dbReference type="AlphaFoldDB" id="A0A9P8GFD1"/>
<dbReference type="Proteomes" id="UP000767238">
    <property type="component" value="Unassembled WGS sequence"/>
</dbReference>
<evidence type="ECO:0000256" key="1">
    <source>
        <dbReference type="SAM" id="MobiDB-lite"/>
    </source>
</evidence>
<proteinExistence type="predicted"/>
<sequence>MTVMRRVKADGKASVPKPDTTVSGPKDSSRPGSSVGSQPKVKNSSKKHLRKQKLSKRKSSKSSWWTQQDSYELRELVLTSLILLSLAGFFAFDVPGMFYSAMCNQKQSDPARAYPGPISLTIDQPGTYTWSAAIEQPGTYICRNEETVDSNSAALPFAALTHSTRLTRSTQYKLRISCCAILLFQHHIATFFMAWTQDELHSLEQLLKSKLRDKSTRPIGMDQAQKGRHSTKQEELEQGRVPVLEPSLYNALREPERQAEPQTCKWAVTLLIYIFAFCLMYFSPRKVSAAAPIAEKPPAMITEYRIEVKQPGNYTMSVPSMWSVASTPVASTSMATKTITVTVTEEITKTVTATATERPTAVATESCEPQWHDHPYYTSLYRYLYDIQEMEARKTRPTT</sequence>
<organism evidence="3 4">
    <name type="scientific">Aureobasidium melanogenum</name>
    <name type="common">Aureobasidium pullulans var. melanogenum</name>
    <dbReference type="NCBI Taxonomy" id="46634"/>
    <lineage>
        <taxon>Eukaryota</taxon>
        <taxon>Fungi</taxon>
        <taxon>Dikarya</taxon>
        <taxon>Ascomycota</taxon>
        <taxon>Pezizomycotina</taxon>
        <taxon>Dothideomycetes</taxon>
        <taxon>Dothideomycetidae</taxon>
        <taxon>Dothideales</taxon>
        <taxon>Saccotheciaceae</taxon>
        <taxon>Aureobasidium</taxon>
    </lineage>
</organism>
<feature type="region of interest" description="Disordered" evidence="1">
    <location>
        <begin position="1"/>
        <end position="60"/>
    </location>
</feature>
<evidence type="ECO:0000256" key="2">
    <source>
        <dbReference type="SAM" id="Phobius"/>
    </source>
</evidence>
<gene>
    <name evidence="3" type="ORF">KCV03_g4981</name>
</gene>
<accession>A0A9P8GFD1</accession>
<dbReference type="EMBL" id="JAHFYH010000031">
    <property type="protein sequence ID" value="KAH0221707.1"/>
    <property type="molecule type" value="Genomic_DNA"/>
</dbReference>
<feature type="transmembrane region" description="Helical" evidence="2">
    <location>
        <begin position="76"/>
        <end position="99"/>
    </location>
</feature>
<comment type="caution">
    <text evidence="3">The sequence shown here is derived from an EMBL/GenBank/DDBJ whole genome shotgun (WGS) entry which is preliminary data.</text>
</comment>
<protein>
    <submittedName>
        <fullName evidence="3">Uncharacterized protein</fullName>
    </submittedName>
</protein>
<evidence type="ECO:0000313" key="4">
    <source>
        <dbReference type="Proteomes" id="UP000767238"/>
    </source>
</evidence>
<feature type="compositionally biased region" description="Polar residues" evidence="1">
    <location>
        <begin position="30"/>
        <end position="42"/>
    </location>
</feature>
<feature type="compositionally biased region" description="Basic residues" evidence="1">
    <location>
        <begin position="43"/>
        <end position="60"/>
    </location>
</feature>
<name>A0A9P8GFD1_AURME</name>
<dbReference type="OrthoDB" id="10418364at2759"/>
<keyword evidence="2" id="KW-0812">Transmembrane</keyword>
<keyword evidence="2" id="KW-0472">Membrane</keyword>
<keyword evidence="2" id="KW-1133">Transmembrane helix</keyword>